<name>A0A2G8L8H1_STIJA</name>
<evidence type="ECO:0000256" key="1">
    <source>
        <dbReference type="ARBA" id="ARBA00007730"/>
    </source>
</evidence>
<comment type="similarity">
    <text evidence="1">Belongs to the aspartyl/asparaginyl beta-hydroxylase family.</text>
</comment>
<dbReference type="InterPro" id="IPR007803">
    <property type="entry name" value="Asp/Arg/Pro-Hydrxlase"/>
</dbReference>
<dbReference type="STRING" id="307972.A0A2G8L8H1"/>
<protein>
    <submittedName>
        <fullName evidence="6">Putative aspartate beta-hydroxylase domain-containing protein 2-like</fullName>
    </submittedName>
</protein>
<evidence type="ECO:0000313" key="7">
    <source>
        <dbReference type="Proteomes" id="UP000230750"/>
    </source>
</evidence>
<dbReference type="InterPro" id="IPR027443">
    <property type="entry name" value="IPNS-like_sf"/>
</dbReference>
<accession>A0A2G8L8H1</accession>
<comment type="caution">
    <text evidence="6">The sequence shown here is derived from an EMBL/GenBank/DDBJ whole genome shotgun (WGS) entry which is preliminary data.</text>
</comment>
<dbReference type="AlphaFoldDB" id="A0A2G8L8H1"/>
<evidence type="ECO:0000313" key="6">
    <source>
        <dbReference type="EMBL" id="PIK56485.1"/>
    </source>
</evidence>
<dbReference type="Proteomes" id="UP000230750">
    <property type="component" value="Unassembled WGS sequence"/>
</dbReference>
<keyword evidence="3" id="KW-0560">Oxidoreductase</keyword>
<reference evidence="6 7" key="1">
    <citation type="journal article" date="2017" name="PLoS Biol.">
        <title>The sea cucumber genome provides insights into morphological evolution and visceral regeneration.</title>
        <authorList>
            <person name="Zhang X."/>
            <person name="Sun L."/>
            <person name="Yuan J."/>
            <person name="Sun Y."/>
            <person name="Gao Y."/>
            <person name="Zhang L."/>
            <person name="Li S."/>
            <person name="Dai H."/>
            <person name="Hamel J.F."/>
            <person name="Liu C."/>
            <person name="Yu Y."/>
            <person name="Liu S."/>
            <person name="Lin W."/>
            <person name="Guo K."/>
            <person name="Jin S."/>
            <person name="Xu P."/>
            <person name="Storey K.B."/>
            <person name="Huan P."/>
            <person name="Zhang T."/>
            <person name="Zhou Y."/>
            <person name="Zhang J."/>
            <person name="Lin C."/>
            <person name="Li X."/>
            <person name="Xing L."/>
            <person name="Huo D."/>
            <person name="Sun M."/>
            <person name="Wang L."/>
            <person name="Mercier A."/>
            <person name="Li F."/>
            <person name="Yang H."/>
            <person name="Xiang J."/>
        </authorList>
    </citation>
    <scope>NUCLEOTIDE SEQUENCE [LARGE SCALE GENOMIC DNA]</scope>
    <source>
        <strain evidence="6">Shaxun</strain>
        <tissue evidence="6">Muscle</tissue>
    </source>
</reference>
<feature type="domain" description="Aspartyl/asparaginy/proline hydroxylase" evidence="5">
    <location>
        <begin position="163"/>
        <end position="325"/>
    </location>
</feature>
<gene>
    <name evidence="6" type="ORF">BSL78_06600</name>
</gene>
<dbReference type="OrthoDB" id="438431at2759"/>
<evidence type="ECO:0000259" key="5">
    <source>
        <dbReference type="Pfam" id="PF05118"/>
    </source>
</evidence>
<dbReference type="Pfam" id="PF05118">
    <property type="entry name" value="Asp_Arg_Hydrox"/>
    <property type="match status" value="1"/>
</dbReference>
<organism evidence="6 7">
    <name type="scientific">Stichopus japonicus</name>
    <name type="common">Sea cucumber</name>
    <dbReference type="NCBI Taxonomy" id="307972"/>
    <lineage>
        <taxon>Eukaryota</taxon>
        <taxon>Metazoa</taxon>
        <taxon>Echinodermata</taxon>
        <taxon>Eleutherozoa</taxon>
        <taxon>Echinozoa</taxon>
        <taxon>Holothuroidea</taxon>
        <taxon>Aspidochirotacea</taxon>
        <taxon>Aspidochirotida</taxon>
        <taxon>Stichopodidae</taxon>
        <taxon>Apostichopus</taxon>
    </lineage>
</organism>
<dbReference type="GO" id="GO:0016020">
    <property type="term" value="C:membrane"/>
    <property type="evidence" value="ECO:0007669"/>
    <property type="project" value="TreeGrafter"/>
</dbReference>
<evidence type="ECO:0000256" key="4">
    <source>
        <dbReference type="SAM" id="Phobius"/>
    </source>
</evidence>
<dbReference type="GO" id="GO:0051213">
    <property type="term" value="F:dioxygenase activity"/>
    <property type="evidence" value="ECO:0007669"/>
    <property type="project" value="UniProtKB-KW"/>
</dbReference>
<dbReference type="EMBL" id="MRZV01000174">
    <property type="protein sequence ID" value="PIK56485.1"/>
    <property type="molecule type" value="Genomic_DNA"/>
</dbReference>
<sequence length="346" mass="39234">MAVHDILHSLFSLDHVTFVLGVSSCILGMLLVVVCKYTVSRENSDHTGKAAVYSSAQCKNADCVRCSAKESLNAAIQERMKSTLEFSARNSTIKLSDRMIKSFKHYFAMTNSADRIDNSNQNVRASNLQNPSIFYMQNLSSDYCFEELTEYSEYDKVLTILKSSFEEVREEFDGLWSDFVDEIDADGWQENSLSDGGGKWFTFHLINQGRRQTLNMNRCPATSHMIKKVETLAVNNCIFGFVTFSVLMPGTHITSHCGATNTRIRCHLGLHIPEDCTLTVNGQDLHWTEGKCLLFDDSFQHEARHSGLSSSSYPRSVLMIDLWHPELSREERDILQNVFHSDLLNL</sequence>
<keyword evidence="2" id="KW-0223">Dioxygenase</keyword>
<evidence type="ECO:0000256" key="3">
    <source>
        <dbReference type="ARBA" id="ARBA00023002"/>
    </source>
</evidence>
<dbReference type="SUPFAM" id="SSF51197">
    <property type="entry name" value="Clavaminate synthase-like"/>
    <property type="match status" value="1"/>
</dbReference>
<dbReference type="Gene3D" id="2.60.120.330">
    <property type="entry name" value="B-lactam Antibiotic, Isopenicillin N Synthase, Chain"/>
    <property type="match status" value="1"/>
</dbReference>
<feature type="transmembrane region" description="Helical" evidence="4">
    <location>
        <begin position="16"/>
        <end position="39"/>
    </location>
</feature>
<dbReference type="PANTHER" id="PTHR46332:SF5">
    <property type="entry name" value="ASPARTATE BETA-HYDROXYLASE DOMAIN CONTAINING 2"/>
    <property type="match status" value="1"/>
</dbReference>
<evidence type="ECO:0000256" key="2">
    <source>
        <dbReference type="ARBA" id="ARBA00022964"/>
    </source>
</evidence>
<keyword evidence="4" id="KW-1133">Transmembrane helix</keyword>
<dbReference type="InterPro" id="IPR051821">
    <property type="entry name" value="Asp/Asn_beta-hydroxylase"/>
</dbReference>
<keyword evidence="4" id="KW-0472">Membrane</keyword>
<proteinExistence type="inferred from homology"/>
<dbReference type="PANTHER" id="PTHR46332">
    <property type="entry name" value="ASPARTATE BETA-HYDROXYLASE DOMAIN-CONTAINING PROTEIN 2"/>
    <property type="match status" value="1"/>
</dbReference>
<keyword evidence="7" id="KW-1185">Reference proteome</keyword>
<keyword evidence="4" id="KW-0812">Transmembrane</keyword>